<dbReference type="RefSeq" id="WP_199461536.1">
    <property type="nucleotide sequence ID" value="NZ_JAEMUH010000004.1"/>
</dbReference>
<comment type="subcellular location">
    <subcellularLocation>
        <location evidence="1">Secreted</location>
    </subcellularLocation>
</comment>
<gene>
    <name evidence="5" type="ORF">JHD44_04600</name>
</gene>
<keyword evidence="6" id="KW-1185">Reference proteome</keyword>
<comment type="caution">
    <text evidence="5">The sequence shown here is derived from an EMBL/GenBank/DDBJ whole genome shotgun (WGS) entry which is preliminary data.</text>
</comment>
<sequence>MSDEQYEYQGLQLAPAESSLQGVLFIMDDVSNYGELVSAVGENTEVVLLDSRGNGLAQMVAYLANYQDLAFIEVASHGSSSSISLGSLTLDASNLDSHADLLEQLGSALSDSGDLLLLGCNIAEDDSSTFIADIAALTGADVAASNDVTGVQGDWVLESNVGDIESDNNLWFYDEANPNVNLVDVTGDNSGNILTGSVGDDSITGLGGNDTISALDGNDILYGNLGNDTLYGGGGDDTLSGGDGNDFTYGATGNDLLYGGDGNDGMSGADGDDTLYGGLGNDTPAGSSGNDLIYGGDGNDWVWGGKGNDTLYGDAGTDTITGGSEDDILYGGEGNDTLSGRSDADILYGGDDDDYLRGGGQLDTLYGGAGNDTFGGTVANHNGDTIMDFEVGDVIVVNSTDLTSLNGQTIGSTIDLGSGTLNLGGSVSGILQAVLVNGNTEISIVPNIAPTSADTSKTVYYNGSYSFSSSDFSFSDADVGDTLDHITIVTLPGKGTLKLSGVAVSADDDISLANLGNLTYSSGTDGTGTTSFTFTVSDGVSDSQVANTFNINVIARPTTPAEPEPVVITEEVDGTTVTTTEEEDEDGNTIQTVTVTPISSARVDTDTTTSNADISLHSTGNNGSQVVTTVSLPTGVGITTRSSSTANAQNSVDNLIALIEDSAQDEEDLAEMENSGSSFLAALDDVDNLWVNQVTLTNDGSASSSNTIRISGSSDDSYQEALVIDTRELPAGTILDLNDIEFAVIVGTNVTIRGGEGANIVYAGENAQNIVLGAEDDELHGGAGDDIVGSKGGDDLLYGDSGNDTVVGGVGDDTLNGGIGDDLIQGAQQDNGELIFSLNSEGVITTLYTPNELDLSDSSLESISFSGDWYSQASYVNEGQVYALDTSSSIDSLLQANDQFAFLAVDSTRLKTLAILKKVFDGELYTVAELNEVATSSTTLLEYAEQAVNDWRELTSISESDDIENQVLSLLDTFWRYISITREDIDTGVSFIESGGSWEALLLDIVASNYSNYVLYGGTGIMQLAQATELESSGLQQDVGDDVLYGGAGDDTLVGGHGSDYVDGGDGVDVAVQSRASSDYQLVLTSEGELSLVYQDGGYTEQDTLVDIEQVSFSDSTVDFFASNLSSSELLQLGTLGQLMTGAAPSLEQLNEYQNDGLSLASLASALMQTDAYQTQWESLDDVAFISAIAEQVIDGPFTDNDVSYWVERLSNDLERSDVFVLASGIESYQSEALQNGLLLM</sequence>
<accession>A0ABS0Z8J6</accession>
<dbReference type="Pfam" id="PF14252">
    <property type="entry name" value="DUF4347"/>
    <property type="match status" value="1"/>
</dbReference>
<dbReference type="InterPro" id="IPR018511">
    <property type="entry name" value="Hemolysin-typ_Ca-bd_CS"/>
</dbReference>
<name>A0ABS0Z8J6_9GAMM</name>
<dbReference type="EMBL" id="JAEMUH010000004">
    <property type="protein sequence ID" value="MBJ7549949.1"/>
    <property type="molecule type" value="Genomic_DNA"/>
</dbReference>
<dbReference type="Proteomes" id="UP000598488">
    <property type="component" value="Unassembled WGS sequence"/>
</dbReference>
<reference evidence="5 6" key="1">
    <citation type="submission" date="2020-12" db="EMBL/GenBank/DDBJ databases">
        <title>Comparative genome analysis of fungal antagonists Marinomonas ostreistagni 398 and M. spartinae 468.</title>
        <authorList>
            <person name="Fields J.L."/>
            <person name="Mavrodi O.V."/>
            <person name="Biber P.D."/>
            <person name="Indest K.J."/>
            <person name="Mavrodi D.V."/>
        </authorList>
    </citation>
    <scope>NUCLEOTIDE SEQUENCE [LARGE SCALE GENOMIC DNA]</scope>
    <source>
        <strain evidence="5 6">USM7</strain>
    </source>
</reference>
<dbReference type="InterPro" id="IPR001343">
    <property type="entry name" value="Hemolysn_Ca-bd"/>
</dbReference>
<dbReference type="PRINTS" id="PR00313">
    <property type="entry name" value="CABNDNGRPT"/>
</dbReference>
<evidence type="ECO:0000256" key="3">
    <source>
        <dbReference type="ARBA" id="ARBA00022837"/>
    </source>
</evidence>
<dbReference type="PANTHER" id="PTHR38340:SF1">
    <property type="entry name" value="S-LAYER PROTEIN"/>
    <property type="match status" value="1"/>
</dbReference>
<evidence type="ECO:0000313" key="5">
    <source>
        <dbReference type="EMBL" id="MBJ7549949.1"/>
    </source>
</evidence>
<dbReference type="InterPro" id="IPR011049">
    <property type="entry name" value="Serralysin-like_metalloprot_C"/>
</dbReference>
<dbReference type="InterPro" id="IPR050557">
    <property type="entry name" value="RTX_toxin/Mannuronan_C5-epim"/>
</dbReference>
<proteinExistence type="predicted"/>
<keyword evidence="2" id="KW-0964">Secreted</keyword>
<dbReference type="PANTHER" id="PTHR38340">
    <property type="entry name" value="S-LAYER PROTEIN"/>
    <property type="match status" value="1"/>
</dbReference>
<dbReference type="PROSITE" id="PS00330">
    <property type="entry name" value="HEMOLYSIN_CALCIUM"/>
    <property type="match status" value="3"/>
</dbReference>
<dbReference type="SUPFAM" id="SSF51120">
    <property type="entry name" value="beta-Roll"/>
    <property type="match status" value="4"/>
</dbReference>
<dbReference type="InterPro" id="IPR025592">
    <property type="entry name" value="DUF4347"/>
</dbReference>
<organism evidence="5 6">
    <name type="scientific">Marinomonas ostreistagni</name>
    <dbReference type="NCBI Taxonomy" id="359209"/>
    <lineage>
        <taxon>Bacteria</taxon>
        <taxon>Pseudomonadati</taxon>
        <taxon>Pseudomonadota</taxon>
        <taxon>Gammaproteobacteria</taxon>
        <taxon>Oceanospirillales</taxon>
        <taxon>Oceanospirillaceae</taxon>
        <taxon>Marinomonas</taxon>
    </lineage>
</organism>
<evidence type="ECO:0000256" key="1">
    <source>
        <dbReference type="ARBA" id="ARBA00004613"/>
    </source>
</evidence>
<dbReference type="Pfam" id="PF00353">
    <property type="entry name" value="HemolysinCabind"/>
    <property type="match status" value="7"/>
</dbReference>
<evidence type="ECO:0000256" key="2">
    <source>
        <dbReference type="ARBA" id="ARBA00022525"/>
    </source>
</evidence>
<evidence type="ECO:0000259" key="4">
    <source>
        <dbReference type="Pfam" id="PF14252"/>
    </source>
</evidence>
<dbReference type="Gene3D" id="2.150.10.10">
    <property type="entry name" value="Serralysin-like metalloprotease, C-terminal"/>
    <property type="match status" value="6"/>
</dbReference>
<feature type="domain" description="DUF4347" evidence="4">
    <location>
        <begin position="23"/>
        <end position="167"/>
    </location>
</feature>
<evidence type="ECO:0000313" key="6">
    <source>
        <dbReference type="Proteomes" id="UP000598488"/>
    </source>
</evidence>
<protein>
    <submittedName>
        <fullName evidence="5">DUF4347 domain-containing protein</fullName>
    </submittedName>
</protein>
<keyword evidence="3" id="KW-0106">Calcium</keyword>